<protein>
    <submittedName>
        <fullName evidence="2">Uncharacterized protein</fullName>
    </submittedName>
</protein>
<sequence>MHHLRGILPTNNIQSLAVHPLCKHAAPQAQTGQHKAYCKRQNATSRACPMPISSQASVTNGVDGQRAEFPPSILRTVRQ</sequence>
<dbReference type="AlphaFoldDB" id="A0ABD0JTK5"/>
<evidence type="ECO:0000313" key="3">
    <source>
        <dbReference type="Proteomes" id="UP001519460"/>
    </source>
</evidence>
<comment type="caution">
    <text evidence="2">The sequence shown here is derived from an EMBL/GenBank/DDBJ whole genome shotgun (WGS) entry which is preliminary data.</text>
</comment>
<evidence type="ECO:0000313" key="2">
    <source>
        <dbReference type="EMBL" id="KAK7478302.1"/>
    </source>
</evidence>
<keyword evidence="3" id="KW-1185">Reference proteome</keyword>
<name>A0ABD0JTK5_9CAEN</name>
<evidence type="ECO:0000256" key="1">
    <source>
        <dbReference type="SAM" id="MobiDB-lite"/>
    </source>
</evidence>
<organism evidence="2 3">
    <name type="scientific">Batillaria attramentaria</name>
    <dbReference type="NCBI Taxonomy" id="370345"/>
    <lineage>
        <taxon>Eukaryota</taxon>
        <taxon>Metazoa</taxon>
        <taxon>Spiralia</taxon>
        <taxon>Lophotrochozoa</taxon>
        <taxon>Mollusca</taxon>
        <taxon>Gastropoda</taxon>
        <taxon>Caenogastropoda</taxon>
        <taxon>Sorbeoconcha</taxon>
        <taxon>Cerithioidea</taxon>
        <taxon>Batillariidae</taxon>
        <taxon>Batillaria</taxon>
    </lineage>
</organism>
<reference evidence="2 3" key="1">
    <citation type="journal article" date="2023" name="Sci. Data">
        <title>Genome assembly of the Korean intertidal mud-creeper Batillaria attramentaria.</title>
        <authorList>
            <person name="Patra A.K."/>
            <person name="Ho P.T."/>
            <person name="Jun S."/>
            <person name="Lee S.J."/>
            <person name="Kim Y."/>
            <person name="Won Y.J."/>
        </authorList>
    </citation>
    <scope>NUCLEOTIDE SEQUENCE [LARGE SCALE GENOMIC DNA]</scope>
    <source>
        <strain evidence="2">Wonlab-2016</strain>
    </source>
</reference>
<feature type="region of interest" description="Disordered" evidence="1">
    <location>
        <begin position="56"/>
        <end position="79"/>
    </location>
</feature>
<accession>A0ABD0JTK5</accession>
<proteinExistence type="predicted"/>
<gene>
    <name evidence="2" type="ORF">BaRGS_00030454</name>
</gene>
<dbReference type="EMBL" id="JACVVK020000329">
    <property type="protein sequence ID" value="KAK7478302.1"/>
    <property type="molecule type" value="Genomic_DNA"/>
</dbReference>
<dbReference type="Proteomes" id="UP001519460">
    <property type="component" value="Unassembled WGS sequence"/>
</dbReference>